<feature type="region of interest" description="Disordered" evidence="1">
    <location>
        <begin position="279"/>
        <end position="301"/>
    </location>
</feature>
<feature type="region of interest" description="Disordered" evidence="1">
    <location>
        <begin position="15"/>
        <end position="116"/>
    </location>
</feature>
<feature type="region of interest" description="Disordered" evidence="1">
    <location>
        <begin position="761"/>
        <end position="802"/>
    </location>
</feature>
<feature type="compositionally biased region" description="Low complexity" evidence="1">
    <location>
        <begin position="602"/>
        <end position="616"/>
    </location>
</feature>
<name>A0A086KDN5_TOXGO</name>
<sequence length="826" mass="84341">MATLEDIDAFFDALVDGGEEQSSADAAASPESKSKAEGDAADSVESALEATVRESSKDPDGNFVAQEAPNRRETPVLTNDLSFCAEEGTAGVHPSSPLGLHTAGSEDAARLNAAQTDEQLVCPPVPTSLSAPASSGGSTASVGVYVHGGNTVRHQETGVQPVVSLLPTLAGSASRGEGDASLGAPSLPAKRATDKEQPRSPTSGRGGTTAVVPAPPVCPASAAEPGKPSEAPSHHTPTGPFLSSAPSLSSSSLASSSHLTSSPSLPSPAHLPALCLSTHPSSLSSSPQSSSLSSAVHPQGVPGVSAVAAPSFRSSQPQAPGPQHPASVSASLELPSVPHSATPSPPFPLHDRAFPGISGAPQFLLQNSTACAKDIPRMSASPPEYFVDPPLHSASGDSVQEEMAFCAETVSRLIEAKLLENDQMLFAVHENLASGRYDEAVCFFERLQQNLFFLAMLADQQPAPSRQAAFAKDTAEEVSQVEQRFRSNTDFWSHEELQRLHHALRTPNLDLRQLSAAVCTKTPQQIFVYLTKVVDRHVKAPPHPPKPAPKKENEEASPPPRSGPVHTPGAALETTGAPPQSGRPPASGLAPLQACAAVPSTATPPTAALNSSAAPSGSCPVPRMPPASAVRPSGGPGQLSSETPPEQPCPVAFLPGFADHSKASSSRVDPAFQAPQAFSHGPPSGVRTPGEGGDALSALKPLAAQKTADTQFSASAAYPSSAALAPPVPPHSSGALLSLENASLLSALPLSHASLPPASLPGVLGGVPQPSPQTAQGHAPPLGVLTEQPAQAGGLSQRLGQTHGNFIPFTHASFSGAAVSGPYQSR</sequence>
<evidence type="ECO:0000256" key="1">
    <source>
        <dbReference type="SAM" id="MobiDB-lite"/>
    </source>
</evidence>
<feature type="compositionally biased region" description="Low complexity" evidence="1">
    <location>
        <begin position="20"/>
        <end position="31"/>
    </location>
</feature>
<dbReference type="Proteomes" id="UP000028828">
    <property type="component" value="Unassembled WGS sequence"/>
</dbReference>
<feature type="region of interest" description="Disordered" evidence="1">
    <location>
        <begin position="602"/>
        <end position="696"/>
    </location>
</feature>
<dbReference type="AlphaFoldDB" id="A0A086KDN5"/>
<evidence type="ECO:0000313" key="2">
    <source>
        <dbReference type="EMBL" id="KFG42503.1"/>
    </source>
</evidence>
<dbReference type="VEuPathDB" id="ToxoDB:TGP89_226900"/>
<feature type="region of interest" description="Disordered" evidence="1">
    <location>
        <begin position="311"/>
        <end position="330"/>
    </location>
</feature>
<feature type="region of interest" description="Disordered" evidence="1">
    <location>
        <begin position="171"/>
        <end position="266"/>
    </location>
</feature>
<reference evidence="2 3" key="1">
    <citation type="submission" date="2014-03" db="EMBL/GenBank/DDBJ databases">
        <authorList>
            <person name="Sibley D."/>
            <person name="Venepally P."/>
            <person name="Karamycheva S."/>
            <person name="Hadjithomas M."/>
            <person name="Khan A."/>
            <person name="Brunk B."/>
            <person name="Roos D."/>
            <person name="Caler E."/>
            <person name="Lorenzi H."/>
        </authorList>
    </citation>
    <scope>NUCLEOTIDE SEQUENCE [LARGE SCALE GENOMIC DNA]</scope>
    <source>
        <strain evidence="3">p89</strain>
    </source>
</reference>
<protein>
    <submittedName>
        <fullName evidence="2">SSXT (Amine-terminal region) protein</fullName>
    </submittedName>
</protein>
<dbReference type="EMBL" id="AEYI02001014">
    <property type="protein sequence ID" value="KFG42503.1"/>
    <property type="molecule type" value="Genomic_DNA"/>
</dbReference>
<feature type="region of interest" description="Disordered" evidence="1">
    <location>
        <begin position="538"/>
        <end position="590"/>
    </location>
</feature>
<evidence type="ECO:0000313" key="3">
    <source>
        <dbReference type="Proteomes" id="UP000028828"/>
    </source>
</evidence>
<gene>
    <name evidence="2" type="ORF">TGP89_226900</name>
</gene>
<proteinExistence type="predicted"/>
<accession>A0A086KDN5</accession>
<feature type="compositionally biased region" description="Low complexity" evidence="1">
    <location>
        <begin position="279"/>
        <end position="294"/>
    </location>
</feature>
<feature type="compositionally biased region" description="Basic and acidic residues" evidence="1">
    <location>
        <begin position="51"/>
        <end position="60"/>
    </location>
</feature>
<dbReference type="OrthoDB" id="348534at2759"/>
<organism evidence="2 3">
    <name type="scientific">Toxoplasma gondii p89</name>
    <dbReference type="NCBI Taxonomy" id="943119"/>
    <lineage>
        <taxon>Eukaryota</taxon>
        <taxon>Sar</taxon>
        <taxon>Alveolata</taxon>
        <taxon>Apicomplexa</taxon>
        <taxon>Conoidasida</taxon>
        <taxon>Coccidia</taxon>
        <taxon>Eucoccidiorida</taxon>
        <taxon>Eimeriorina</taxon>
        <taxon>Sarcocystidae</taxon>
        <taxon>Toxoplasma</taxon>
    </lineage>
</organism>
<feature type="compositionally biased region" description="Low complexity" evidence="1">
    <location>
        <begin position="242"/>
        <end position="266"/>
    </location>
</feature>
<comment type="caution">
    <text evidence="2">The sequence shown here is derived from an EMBL/GenBank/DDBJ whole genome shotgun (WGS) entry which is preliminary data.</text>
</comment>